<evidence type="ECO:0000256" key="1">
    <source>
        <dbReference type="ARBA" id="ARBA00004173"/>
    </source>
</evidence>
<dbReference type="GO" id="GO:0005739">
    <property type="term" value="C:mitochondrion"/>
    <property type="evidence" value="ECO:0007669"/>
    <property type="project" value="UniProtKB-SubCell"/>
</dbReference>
<dbReference type="InterPro" id="IPR010591">
    <property type="entry name" value="ATP11"/>
</dbReference>
<sequence>MACARKLLFRVFPNNSLSVHRTITMSAARRAEEAIEKLKESNPYYSKYAAKIAQLQQTSAEEFLDRVERVAELPHKKLTDIMKLELIADKGAEEISQIWLEYHKSKEVLAATLTTAQYETLMARAKEHPVFIIPLPRSEGFEFVMLQFAANTVHHENAPECLTMVHYTEVQDKGVVLMRGEYDNKVLTAQEAQCLANELQMFYLKPDEGKLRLLETFTRKPDEFKHMDLIKEVHVFATLTLGLLQMLTIHETMGMGIIGPASVCDLHMNQAQLASLTAAGFMGIICSSYFWGYITDKKGRRWTLLRTITLSNFVAGPSFVAATYLSEFCSHRILIRTITHMYMFTGFAMVYCPGWASLFLSASFMEFEVDVVGSLTLRPWRVLGCLNIIPGRGLATMEWISRKNTGRPLSDEQKEHLRTYQDHVEVKRRKGKHNFLLSMLNDAMPLFRKPFVGYFVCACLVMFVLGLLANGLGIWYTAMRNRCNMRQGNTEGMTFCRILFVPDMGPIVESESDLEAVCNDSFLGFNDSFILGAVYIVLYNLSWLSLFCVHKKVIFVFSLVAASTGGFLLIFVTNYTFQLFSLVFLIAFPGVTVGLLGGSLLGFVPTYIRGKALCISLMWCRCGAAIGAILVGSNIQDSCELILLAIAILPLS</sequence>
<evidence type="ECO:0000256" key="5">
    <source>
        <dbReference type="SAM" id="Phobius"/>
    </source>
</evidence>
<keyword evidence="7" id="KW-1185">Reference proteome</keyword>
<accession>A0A9P9YXN5</accession>
<feature type="transmembrane region" description="Helical" evidence="5">
    <location>
        <begin position="233"/>
        <end position="253"/>
    </location>
</feature>
<dbReference type="SUPFAM" id="SSF103473">
    <property type="entry name" value="MFS general substrate transporter"/>
    <property type="match status" value="1"/>
</dbReference>
<feature type="transmembrane region" description="Helical" evidence="5">
    <location>
        <begin position="273"/>
        <end position="294"/>
    </location>
</feature>
<comment type="subcellular location">
    <subcellularLocation>
        <location evidence="1">Mitochondrion</location>
    </subcellularLocation>
</comment>
<dbReference type="InterPro" id="IPR036259">
    <property type="entry name" value="MFS_trans_sf"/>
</dbReference>
<comment type="similarity">
    <text evidence="2">Belongs to the ATP11 family.</text>
</comment>
<feature type="transmembrane region" description="Helical" evidence="5">
    <location>
        <begin position="341"/>
        <end position="360"/>
    </location>
</feature>
<dbReference type="GO" id="GO:0033615">
    <property type="term" value="P:mitochondrial proton-transporting ATP synthase complex assembly"/>
    <property type="evidence" value="ECO:0007669"/>
    <property type="project" value="TreeGrafter"/>
</dbReference>
<feature type="transmembrane region" description="Helical" evidence="5">
    <location>
        <begin position="579"/>
        <end position="601"/>
    </location>
</feature>
<name>A0A9P9YXN5_9MUSC</name>
<feature type="transmembrane region" description="Helical" evidence="5">
    <location>
        <begin position="451"/>
        <end position="476"/>
    </location>
</feature>
<keyword evidence="5" id="KW-1133">Transmembrane helix</keyword>
<gene>
    <name evidence="6" type="ORF">M5D96_000864</name>
</gene>
<dbReference type="PANTHER" id="PTHR13126:SF0">
    <property type="entry name" value="ATP SYNTHASE MITOCHONDRIAL F1 COMPLEX ASSEMBLY FACTOR 1"/>
    <property type="match status" value="1"/>
</dbReference>
<keyword evidence="5" id="KW-0812">Transmembrane</keyword>
<dbReference type="Pfam" id="PF06644">
    <property type="entry name" value="ATP11"/>
    <property type="match status" value="1"/>
</dbReference>
<dbReference type="PANTHER" id="PTHR13126">
    <property type="entry name" value="CHAPERONE ATP11"/>
    <property type="match status" value="1"/>
</dbReference>
<proteinExistence type="inferred from homology"/>
<dbReference type="Proteomes" id="UP001059596">
    <property type="component" value="Chromosome 3R"/>
</dbReference>
<evidence type="ECO:0000256" key="4">
    <source>
        <dbReference type="ARBA" id="ARBA00023128"/>
    </source>
</evidence>
<organism evidence="6 7">
    <name type="scientific">Drosophila gunungcola</name>
    <name type="common">fruit fly</name>
    <dbReference type="NCBI Taxonomy" id="103775"/>
    <lineage>
        <taxon>Eukaryota</taxon>
        <taxon>Metazoa</taxon>
        <taxon>Ecdysozoa</taxon>
        <taxon>Arthropoda</taxon>
        <taxon>Hexapoda</taxon>
        <taxon>Insecta</taxon>
        <taxon>Pterygota</taxon>
        <taxon>Neoptera</taxon>
        <taxon>Endopterygota</taxon>
        <taxon>Diptera</taxon>
        <taxon>Brachycera</taxon>
        <taxon>Muscomorpha</taxon>
        <taxon>Ephydroidea</taxon>
        <taxon>Drosophilidae</taxon>
        <taxon>Drosophila</taxon>
        <taxon>Sophophora</taxon>
    </lineage>
</organism>
<feature type="transmembrane region" description="Helical" evidence="5">
    <location>
        <begin position="553"/>
        <end position="573"/>
    </location>
</feature>
<keyword evidence="5" id="KW-0472">Membrane</keyword>
<evidence type="ECO:0000256" key="2">
    <source>
        <dbReference type="ARBA" id="ARBA00009116"/>
    </source>
</evidence>
<evidence type="ECO:0000313" key="6">
    <source>
        <dbReference type="EMBL" id="KAI8044693.1"/>
    </source>
</evidence>
<keyword evidence="3" id="KW-0809">Transit peptide</keyword>
<feature type="transmembrane region" description="Helical" evidence="5">
    <location>
        <begin position="529"/>
        <end position="546"/>
    </location>
</feature>
<evidence type="ECO:0000313" key="7">
    <source>
        <dbReference type="Proteomes" id="UP001059596"/>
    </source>
</evidence>
<evidence type="ECO:0000256" key="3">
    <source>
        <dbReference type="ARBA" id="ARBA00022946"/>
    </source>
</evidence>
<protein>
    <submittedName>
        <fullName evidence="6">Uncharacterized protein</fullName>
    </submittedName>
</protein>
<comment type="caution">
    <text evidence="6">The sequence shown here is derived from an EMBL/GenBank/DDBJ whole genome shotgun (WGS) entry which is preliminary data.</text>
</comment>
<keyword evidence="4" id="KW-0496">Mitochondrion</keyword>
<reference evidence="6" key="1">
    <citation type="journal article" date="2023" name="Genome Biol. Evol.">
        <title>Long-read-based Genome Assembly of Drosophila gunungcola Reveals Fewer Chemosensory Genes in Flower-breeding Species.</title>
        <authorList>
            <person name="Negi A."/>
            <person name="Liao B.Y."/>
            <person name="Yeh S.D."/>
        </authorList>
    </citation>
    <scope>NUCLEOTIDE SEQUENCE</scope>
    <source>
        <strain evidence="6">Sukarami</strain>
    </source>
</reference>
<dbReference type="Gene3D" id="1.20.1250.20">
    <property type="entry name" value="MFS general substrate transporter like domains"/>
    <property type="match status" value="1"/>
</dbReference>
<dbReference type="AlphaFoldDB" id="A0A9P9YXN5"/>
<dbReference type="EMBL" id="JAMKOV010000001">
    <property type="protein sequence ID" value="KAI8044693.1"/>
    <property type="molecule type" value="Genomic_DNA"/>
</dbReference>